<proteinExistence type="predicted"/>
<organism evidence="1 2">
    <name type="scientific">Arctium lappa</name>
    <name type="common">Greater burdock</name>
    <name type="synonym">Lappa major</name>
    <dbReference type="NCBI Taxonomy" id="4217"/>
    <lineage>
        <taxon>Eukaryota</taxon>
        <taxon>Viridiplantae</taxon>
        <taxon>Streptophyta</taxon>
        <taxon>Embryophyta</taxon>
        <taxon>Tracheophyta</taxon>
        <taxon>Spermatophyta</taxon>
        <taxon>Magnoliopsida</taxon>
        <taxon>eudicotyledons</taxon>
        <taxon>Gunneridae</taxon>
        <taxon>Pentapetalae</taxon>
        <taxon>asterids</taxon>
        <taxon>campanulids</taxon>
        <taxon>Asterales</taxon>
        <taxon>Asteraceae</taxon>
        <taxon>Carduoideae</taxon>
        <taxon>Cardueae</taxon>
        <taxon>Arctiinae</taxon>
        <taxon>Arctium</taxon>
    </lineage>
</organism>
<comment type="caution">
    <text evidence="1">The sequence shown here is derived from an EMBL/GenBank/DDBJ whole genome shotgun (WGS) entry which is preliminary data.</text>
</comment>
<sequence>MNFSDDEYITMLKLDLKNLSSSVDHHLKRSNKLDPALLKAKELEAENTVLQKKISEFEKMFSDLSKKSVEEKKILELKCLMLSQKVEDFEKVIISERDQFAKEKKAIDLKSAGFLRVISDGTKGAKKGFEKERSILEAAIRKLTAKLSELSKLAQKEKKKRSELEMKIDLLIKQRDSYSSKNKELTTSSTIRTVSSNRSVKSSNHIRSTNLFYDRNRDSSGTNLRKRSNFKEEELVWNKKPVKDELKGKNSCVHTQTAKKNNAPKSKPAHVYTRDQMIRLSGTYCQGGVREVASDYDRSEPVLQRTNGF</sequence>
<dbReference type="Proteomes" id="UP001055879">
    <property type="component" value="Linkage Group LG13"/>
</dbReference>
<evidence type="ECO:0000313" key="1">
    <source>
        <dbReference type="EMBL" id="KAI3681498.1"/>
    </source>
</evidence>
<keyword evidence="2" id="KW-1185">Reference proteome</keyword>
<dbReference type="EMBL" id="CM042059">
    <property type="protein sequence ID" value="KAI3681498.1"/>
    <property type="molecule type" value="Genomic_DNA"/>
</dbReference>
<reference evidence="1 2" key="2">
    <citation type="journal article" date="2022" name="Mol. Ecol. Resour.">
        <title>The genomes of chicory, endive, great burdock and yacon provide insights into Asteraceae paleo-polyploidization history and plant inulin production.</title>
        <authorList>
            <person name="Fan W."/>
            <person name="Wang S."/>
            <person name="Wang H."/>
            <person name="Wang A."/>
            <person name="Jiang F."/>
            <person name="Liu H."/>
            <person name="Zhao H."/>
            <person name="Xu D."/>
            <person name="Zhang Y."/>
        </authorList>
    </citation>
    <scope>NUCLEOTIDE SEQUENCE [LARGE SCALE GENOMIC DNA]</scope>
    <source>
        <strain evidence="2">cv. Niubang</strain>
    </source>
</reference>
<gene>
    <name evidence="1" type="ORF">L6452_36297</name>
</gene>
<accession>A0ACB8Y8U1</accession>
<reference evidence="2" key="1">
    <citation type="journal article" date="2022" name="Mol. Ecol. Resour.">
        <title>The genomes of chicory, endive, great burdock and yacon provide insights into Asteraceae palaeo-polyploidization history and plant inulin production.</title>
        <authorList>
            <person name="Fan W."/>
            <person name="Wang S."/>
            <person name="Wang H."/>
            <person name="Wang A."/>
            <person name="Jiang F."/>
            <person name="Liu H."/>
            <person name="Zhao H."/>
            <person name="Xu D."/>
            <person name="Zhang Y."/>
        </authorList>
    </citation>
    <scope>NUCLEOTIDE SEQUENCE [LARGE SCALE GENOMIC DNA]</scope>
    <source>
        <strain evidence="2">cv. Niubang</strain>
    </source>
</reference>
<evidence type="ECO:0000313" key="2">
    <source>
        <dbReference type="Proteomes" id="UP001055879"/>
    </source>
</evidence>
<name>A0ACB8Y8U1_ARCLA</name>
<protein>
    <submittedName>
        <fullName evidence="1">Uncharacterized protein</fullName>
    </submittedName>
</protein>